<evidence type="ECO:0000256" key="4">
    <source>
        <dbReference type="ARBA" id="ARBA00022729"/>
    </source>
</evidence>
<reference evidence="13 14" key="1">
    <citation type="submission" date="2020-08" db="EMBL/GenBank/DDBJ databases">
        <title>Sequencing the genomes of 1000 actinobacteria strains.</title>
        <authorList>
            <person name="Klenk H.-P."/>
        </authorList>
    </citation>
    <scope>NUCLEOTIDE SEQUENCE [LARGE SCALE GENOMIC DNA]</scope>
    <source>
        <strain evidence="13 14">DSM 41827</strain>
    </source>
</reference>
<feature type="region of interest" description="Disordered" evidence="9">
    <location>
        <begin position="89"/>
        <end position="219"/>
    </location>
</feature>
<dbReference type="Pfam" id="PF03777">
    <property type="entry name" value="ChpA-C"/>
    <property type="match status" value="1"/>
</dbReference>
<feature type="chain" id="PRO_5030899139" description="Chaplin domain-containing protein" evidence="11">
    <location>
        <begin position="30"/>
        <end position="249"/>
    </location>
</feature>
<evidence type="ECO:0000256" key="11">
    <source>
        <dbReference type="SAM" id="SignalP"/>
    </source>
</evidence>
<feature type="compositionally biased region" description="Basic and acidic residues" evidence="9">
    <location>
        <begin position="97"/>
        <end position="107"/>
    </location>
</feature>
<dbReference type="Proteomes" id="UP000577386">
    <property type="component" value="Unassembled WGS sequence"/>
</dbReference>
<evidence type="ECO:0000313" key="13">
    <source>
        <dbReference type="EMBL" id="MBA9053715.1"/>
    </source>
</evidence>
<evidence type="ECO:0000256" key="6">
    <source>
        <dbReference type="ARBA" id="ARBA00023087"/>
    </source>
</evidence>
<dbReference type="PRINTS" id="PR01217">
    <property type="entry name" value="PRICHEXTENSN"/>
</dbReference>
<evidence type="ECO:0000256" key="8">
    <source>
        <dbReference type="PROSITE-ProRule" id="PRU01232"/>
    </source>
</evidence>
<evidence type="ECO:0000256" key="9">
    <source>
        <dbReference type="SAM" id="MobiDB-lite"/>
    </source>
</evidence>
<evidence type="ECO:0000256" key="1">
    <source>
        <dbReference type="ARBA" id="ARBA00004191"/>
    </source>
</evidence>
<keyword evidence="14" id="KW-1185">Reference proteome</keyword>
<dbReference type="PROSITE" id="PS51884">
    <property type="entry name" value="CHAPLIN"/>
    <property type="match status" value="1"/>
</dbReference>
<keyword evidence="2" id="KW-0134">Cell wall</keyword>
<organism evidence="13 14">
    <name type="scientific">Streptomyces murinus</name>
    <dbReference type="NCBI Taxonomy" id="33900"/>
    <lineage>
        <taxon>Bacteria</taxon>
        <taxon>Bacillati</taxon>
        <taxon>Actinomycetota</taxon>
        <taxon>Actinomycetes</taxon>
        <taxon>Kitasatosporales</taxon>
        <taxon>Streptomycetaceae</taxon>
        <taxon>Streptomyces</taxon>
    </lineage>
</organism>
<evidence type="ECO:0000313" key="14">
    <source>
        <dbReference type="Proteomes" id="UP000577386"/>
    </source>
</evidence>
<dbReference type="InterPro" id="IPR019931">
    <property type="entry name" value="LPXTG_anchor"/>
</dbReference>
<keyword evidence="10" id="KW-0812">Transmembrane</keyword>
<dbReference type="GO" id="GO:0007155">
    <property type="term" value="P:cell adhesion"/>
    <property type="evidence" value="ECO:0007669"/>
    <property type="project" value="UniProtKB-KW"/>
</dbReference>
<evidence type="ECO:0000256" key="7">
    <source>
        <dbReference type="ARBA" id="ARBA00023088"/>
    </source>
</evidence>
<accession>A0A7W3RL61</accession>
<keyword evidence="7" id="KW-0572">Peptidoglycan-anchor</keyword>
<keyword evidence="10" id="KW-1133">Transmembrane helix</keyword>
<sequence length="249" mass="25192">MRQTLSKGMVVAAAAATGVLSLYGTAALADSNAQSLAQGSPGVLSGNSIQVPVHVPVNVCGNSVDVAALLNPAFGNSCANVGHSVTPRPTGYGNDSYGHDAYGHDDPTPTPTSYGHDDPTPPVSYGKPDPTPTPTSYGHDDPTPPSYGSPEPTPTPTSYGSDEPTPTPTSYGSDEPTPPSSYGSDEPTPPSSYGSDEPTPPGSYGNDEPPTLPHTGGNAKAMIATSAASAALIMAGAVLYRRGRTAARR</sequence>
<dbReference type="AlphaFoldDB" id="A0A7W3RL61"/>
<evidence type="ECO:0000256" key="5">
    <source>
        <dbReference type="ARBA" id="ARBA00022889"/>
    </source>
</evidence>
<proteinExistence type="predicted"/>
<dbReference type="RefSeq" id="WP_128790110.1">
    <property type="nucleotide sequence ID" value="NZ_BAAAHW010000017.1"/>
</dbReference>
<feature type="transmembrane region" description="Helical" evidence="10">
    <location>
        <begin position="221"/>
        <end position="240"/>
    </location>
</feature>
<keyword evidence="6 8" id="KW-0034">Amyloid</keyword>
<name>A0A7W3RL61_STRMR</name>
<keyword evidence="5" id="KW-0130">Cell adhesion</keyword>
<dbReference type="EMBL" id="JACJIJ010000002">
    <property type="protein sequence ID" value="MBA9053715.1"/>
    <property type="molecule type" value="Genomic_DNA"/>
</dbReference>
<comment type="caution">
    <text evidence="13">The sequence shown here is derived from an EMBL/GenBank/DDBJ whole genome shotgun (WGS) entry which is preliminary data.</text>
</comment>
<dbReference type="InterPro" id="IPR005528">
    <property type="entry name" value="ChpA-H"/>
</dbReference>
<keyword evidence="3" id="KW-0964">Secreted</keyword>
<comment type="subcellular location">
    <subcellularLocation>
        <location evidence="1">Secreted</location>
        <location evidence="1">Cell wall</location>
    </subcellularLocation>
</comment>
<dbReference type="GeneID" id="93982515"/>
<keyword evidence="10" id="KW-0472">Membrane</keyword>
<protein>
    <recommendedName>
        <fullName evidence="12">Chaplin domain-containing protein</fullName>
    </recommendedName>
</protein>
<gene>
    <name evidence="13" type="ORF">HDA42_002893</name>
</gene>
<feature type="signal peptide" evidence="11">
    <location>
        <begin position="1"/>
        <end position="29"/>
    </location>
</feature>
<feature type="compositionally biased region" description="Pro residues" evidence="9">
    <location>
        <begin position="143"/>
        <end position="155"/>
    </location>
</feature>
<keyword evidence="4 11" id="KW-0732">Signal</keyword>
<evidence type="ECO:0000256" key="2">
    <source>
        <dbReference type="ARBA" id="ARBA00022512"/>
    </source>
</evidence>
<evidence type="ECO:0000259" key="12">
    <source>
        <dbReference type="PROSITE" id="PS51884"/>
    </source>
</evidence>
<evidence type="ECO:0000256" key="10">
    <source>
        <dbReference type="SAM" id="Phobius"/>
    </source>
</evidence>
<feature type="domain" description="Chaplin" evidence="12">
    <location>
        <begin position="40"/>
        <end position="80"/>
    </location>
</feature>
<evidence type="ECO:0000256" key="3">
    <source>
        <dbReference type="ARBA" id="ARBA00022525"/>
    </source>
</evidence>
<dbReference type="Pfam" id="PF00746">
    <property type="entry name" value="Gram_pos_anchor"/>
    <property type="match status" value="1"/>
</dbReference>